<dbReference type="EMBL" id="QKZK01000035">
    <property type="protein sequence ID" value="PZX11869.1"/>
    <property type="molecule type" value="Genomic_DNA"/>
</dbReference>
<proteinExistence type="predicted"/>
<protein>
    <submittedName>
        <fullName evidence="1">WbqC-like protein</fullName>
    </submittedName>
</protein>
<gene>
    <name evidence="1" type="ORF">LX69_03015</name>
</gene>
<keyword evidence="2" id="KW-1185">Reference proteome</keyword>
<dbReference type="InterPro" id="IPR014985">
    <property type="entry name" value="WbqC"/>
</dbReference>
<name>A0A2W7PR40_9BACT</name>
<evidence type="ECO:0000313" key="1">
    <source>
        <dbReference type="EMBL" id="PZX11869.1"/>
    </source>
</evidence>
<reference evidence="1 2" key="1">
    <citation type="submission" date="2018-06" db="EMBL/GenBank/DDBJ databases">
        <title>Genomic Encyclopedia of Archaeal and Bacterial Type Strains, Phase II (KMG-II): from individual species to whole genera.</title>
        <authorList>
            <person name="Goeker M."/>
        </authorList>
    </citation>
    <scope>NUCLEOTIDE SEQUENCE [LARGE SCALE GENOMIC DNA]</scope>
    <source>
        <strain evidence="1 2">DSM 6779</strain>
    </source>
</reference>
<evidence type="ECO:0000313" key="2">
    <source>
        <dbReference type="Proteomes" id="UP000249239"/>
    </source>
</evidence>
<dbReference type="AlphaFoldDB" id="A0A2W7PR40"/>
<dbReference type="RefSeq" id="WP_111446836.1">
    <property type="nucleotide sequence ID" value="NZ_QKZK01000035.1"/>
</dbReference>
<organism evidence="1 2">
    <name type="scientific">Breznakibacter xylanolyticus</name>
    <dbReference type="NCBI Taxonomy" id="990"/>
    <lineage>
        <taxon>Bacteria</taxon>
        <taxon>Pseudomonadati</taxon>
        <taxon>Bacteroidota</taxon>
        <taxon>Bacteroidia</taxon>
        <taxon>Marinilabiliales</taxon>
        <taxon>Marinilabiliaceae</taxon>
        <taxon>Breznakibacter</taxon>
    </lineage>
</organism>
<comment type="caution">
    <text evidence="1">The sequence shown here is derived from an EMBL/GenBank/DDBJ whole genome shotgun (WGS) entry which is preliminary data.</text>
</comment>
<dbReference type="Pfam" id="PF08889">
    <property type="entry name" value="WbqC"/>
    <property type="match status" value="1"/>
</dbReference>
<sequence>MIFPITYLGPVHYYARLLHARQVQLEHCCRYERQTFRNRCVIVAANGQLPLTIPVVKQSGVTPLTRDVRIAYDTPWQTLHWRSLVSAYQSSPYFEYYMDDFEPFYTRRFEFLFDFDLQLTELVCRCIDMPFHYTFTTGYETAVSEAPDLRHIIHPKYDGAQPDALFHLQPYRQLFQAKTGFLPNLSIVDLLFNKGPESYLVLRDSMGQP</sequence>
<accession>A0A2W7PR40</accession>
<dbReference type="Proteomes" id="UP000249239">
    <property type="component" value="Unassembled WGS sequence"/>
</dbReference>
<dbReference type="OrthoDB" id="1523452at2"/>